<proteinExistence type="predicted"/>
<feature type="compositionally biased region" description="Low complexity" evidence="2">
    <location>
        <begin position="917"/>
        <end position="933"/>
    </location>
</feature>
<feature type="coiled-coil region" evidence="1">
    <location>
        <begin position="317"/>
        <end position="365"/>
    </location>
</feature>
<comment type="caution">
    <text evidence="3">The sequence shown here is derived from an EMBL/GenBank/DDBJ whole genome shotgun (WGS) entry which is preliminary data.</text>
</comment>
<reference evidence="3 4" key="1">
    <citation type="journal article" date="2021" name="Genome Biol.">
        <title>AFLAP: assembly-free linkage analysis pipeline using k-mers from genome sequencing data.</title>
        <authorList>
            <person name="Fletcher K."/>
            <person name="Zhang L."/>
            <person name="Gil J."/>
            <person name="Han R."/>
            <person name="Cavanaugh K."/>
            <person name="Michelmore R."/>
        </authorList>
    </citation>
    <scope>NUCLEOTIDE SEQUENCE [LARGE SCALE GENOMIC DNA]</scope>
    <source>
        <strain evidence="3 4">SF5</strain>
    </source>
</reference>
<protein>
    <submittedName>
        <fullName evidence="3">Uncharacterized protein</fullName>
    </submittedName>
</protein>
<feature type="compositionally biased region" description="Low complexity" evidence="2">
    <location>
        <begin position="896"/>
        <end position="908"/>
    </location>
</feature>
<dbReference type="KEGG" id="blac:94346532"/>
<sequence length="987" mass="113336">MVMHGSSASLISSAAADKRKHPWNSSDDSATFQKLTDDPSSFGSMLDQLHAEQKGTIEALTSQVEFFRQREERARQELATLRRCLPLAKDDDACVSAAKLSSENRTLGDELDAMCAKKSGWDRDRSRLERQKKDLECQLKDAKHTLTGFSQAIEQLEIKMQRKGAEMQTRCLELENELSEKLDECEQLRREKMTMQQRLNDLQASSDENAQLRFELKTLLPTAEYVVGDDARSSQLSSEIKSVSEKFSNLEKAKRRQEEEIQELQRQLAASTAEVLATKREVGRKNSEIKEMQLKLDTSTSIFTMRDQLLATDDTLKKEFEAQRQRLSSLVSTLEREKSDLQNEISDLQREQKATTIELQAAKSRLITKDRSVLVSTLRNEVSSLKEQLRNEFMLEKECLTTETQSLKHEITLLRGRLADKDLATRNLEKELVRSEEKQQQKDYDFRQQEEQISRLKIDLEQSRTKYQQLQQCRTALAEQLDFGFKELMNDEESAASANEELEKLRSDFKSIKQENVALASERQALTEELDRLKCNKLEASSRQTGKIHELYRQLLEKEDTITSLKNVERQVALLQQEKEEWESNVTDVRLKCESRVELEVRKADTLRSRIDQLEQEKVSLKLQIDALKEEKVEMMTKLQSAELSLSPKEKVIKELEDTITHLTKELADATEHLNCGRQDITTREQKLLKEHKKMQNEIGNLVYRIESAGIRNVELGEKVIALAKHSKMDQTDLVALSSQVKSYKIQVKSLESQLGQVHRRNGQESESICDLQRKLNNITCLKESYQVEISKLRQRIEQLQSEYTAAKQERDDAVKRVHLLVQCRDDMKVTVEDHTAELVEEIEAIQHQMDSERKRCAVLLANEKTLLRDLYERNGVVMKLQHTVSVLQRQVQNKSSSSSDRSRSSISGRRRRSEGSSDVNSPVSSSNQSTTPTANSFSPPHQRHSQPRLQSNSPSSCGCSLTPAKELEHLLSKVEHTSNFLEELRP</sequence>
<dbReference type="PANTHER" id="PTHR23159">
    <property type="entry name" value="CENTROSOMAL PROTEIN 2"/>
    <property type="match status" value="1"/>
</dbReference>
<evidence type="ECO:0000313" key="4">
    <source>
        <dbReference type="Proteomes" id="UP000294530"/>
    </source>
</evidence>
<accession>A0A976IHW9</accession>
<keyword evidence="4" id="KW-1185">Reference proteome</keyword>
<dbReference type="PANTHER" id="PTHR23159:SF31">
    <property type="entry name" value="CENTROSOME-ASSOCIATED PROTEIN CEP250 ISOFORM X1"/>
    <property type="match status" value="1"/>
</dbReference>
<feature type="region of interest" description="Disordered" evidence="2">
    <location>
        <begin position="13"/>
        <end position="36"/>
    </location>
</feature>
<dbReference type="OrthoDB" id="2130750at2759"/>
<feature type="coiled-coil region" evidence="1">
    <location>
        <begin position="734"/>
        <end position="856"/>
    </location>
</feature>
<keyword evidence="1" id="KW-0175">Coiled coil</keyword>
<dbReference type="EMBL" id="SHOA02000012">
    <property type="protein sequence ID" value="TDH72134.1"/>
    <property type="molecule type" value="Genomic_DNA"/>
</dbReference>
<organism evidence="3 4">
    <name type="scientific">Bremia lactucae</name>
    <name type="common">Lettuce downy mildew</name>
    <dbReference type="NCBI Taxonomy" id="4779"/>
    <lineage>
        <taxon>Eukaryota</taxon>
        <taxon>Sar</taxon>
        <taxon>Stramenopiles</taxon>
        <taxon>Oomycota</taxon>
        <taxon>Peronosporomycetes</taxon>
        <taxon>Peronosporales</taxon>
        <taxon>Peronosporaceae</taxon>
        <taxon>Bremia</taxon>
    </lineage>
</organism>
<feature type="region of interest" description="Disordered" evidence="2">
    <location>
        <begin position="889"/>
        <end position="961"/>
    </location>
</feature>
<dbReference type="GeneID" id="94346532"/>
<feature type="compositionally biased region" description="Polar residues" evidence="2">
    <location>
        <begin position="23"/>
        <end position="36"/>
    </location>
</feature>
<gene>
    <name evidence="3" type="ORF">CCR75_002764</name>
</gene>
<feature type="coiled-coil region" evidence="1">
    <location>
        <begin position="418"/>
        <end position="698"/>
    </location>
</feature>
<name>A0A976IHW9_BRELC</name>
<dbReference type="Proteomes" id="UP000294530">
    <property type="component" value="Unassembled WGS sequence"/>
</dbReference>
<evidence type="ECO:0000256" key="2">
    <source>
        <dbReference type="SAM" id="MobiDB-lite"/>
    </source>
</evidence>
<evidence type="ECO:0000256" key="1">
    <source>
        <dbReference type="SAM" id="Coils"/>
    </source>
</evidence>
<feature type="coiled-coil region" evidence="1">
    <location>
        <begin position="118"/>
        <end position="205"/>
    </location>
</feature>
<dbReference type="SUPFAM" id="SSF57997">
    <property type="entry name" value="Tropomyosin"/>
    <property type="match status" value="1"/>
</dbReference>
<dbReference type="RefSeq" id="XP_067821633.1">
    <property type="nucleotide sequence ID" value="XM_067960861.1"/>
</dbReference>
<dbReference type="AlphaFoldDB" id="A0A976IHW9"/>
<feature type="coiled-coil region" evidence="1">
    <location>
        <begin position="240"/>
        <end position="281"/>
    </location>
</feature>
<evidence type="ECO:0000313" key="3">
    <source>
        <dbReference type="EMBL" id="TDH72134.1"/>
    </source>
</evidence>
<dbReference type="Gene3D" id="1.10.287.1490">
    <property type="match status" value="1"/>
</dbReference>
<feature type="compositionally biased region" description="Polar residues" evidence="2">
    <location>
        <begin position="948"/>
        <end position="960"/>
    </location>
</feature>